<evidence type="ECO:0000256" key="3">
    <source>
        <dbReference type="ARBA" id="ARBA00022692"/>
    </source>
</evidence>
<evidence type="ECO:0000256" key="2">
    <source>
        <dbReference type="ARBA" id="ARBA00022679"/>
    </source>
</evidence>
<dbReference type="Proteomes" id="UP000290289">
    <property type="component" value="Chromosome 16"/>
</dbReference>
<evidence type="ECO:0000256" key="7">
    <source>
        <dbReference type="ARBA" id="ARBA00023264"/>
    </source>
</evidence>
<accession>A0A498HHF9</accession>
<gene>
    <name evidence="8" type="ORF">DVH24_015560</name>
</gene>
<proteinExistence type="predicted"/>
<keyword evidence="2" id="KW-0808">Transferase</keyword>
<dbReference type="PANTHER" id="PTHR15362">
    <property type="entry name" value="PHOSPHATIDYLINOSITOL SYNTHASE"/>
    <property type="match status" value="1"/>
</dbReference>
<dbReference type="Gene3D" id="1.20.120.1760">
    <property type="match status" value="1"/>
</dbReference>
<sequence>MPQFSYLSSPMAKKSVAQQRLTKLDIYLYIPNMIGYIRVLMNRFAFAQCFSNKQLFSVLYFISFVCDGVDGWCARKFNQGMRFCVSCDMSFYWRSMSFMHIHTCTNKLLNFYTDTEHRNKDNNCGSMFVALRSNSLTVG</sequence>
<evidence type="ECO:0000313" key="9">
    <source>
        <dbReference type="Proteomes" id="UP000290289"/>
    </source>
</evidence>
<dbReference type="PANTHER" id="PTHR15362:SF4">
    <property type="entry name" value="CDP-DIACYLGLYCEROL--INOSITOL 3-PHOSPHATIDYLTRANSFERASE"/>
    <property type="match status" value="1"/>
</dbReference>
<keyword evidence="7" id="KW-1208">Phospholipid metabolism</keyword>
<dbReference type="GO" id="GO:0003881">
    <property type="term" value="F:CDP-diacylglycerol-inositol 3-phosphatidyltransferase activity"/>
    <property type="evidence" value="ECO:0007669"/>
    <property type="project" value="TreeGrafter"/>
</dbReference>
<reference evidence="8 9" key="1">
    <citation type="submission" date="2018-10" db="EMBL/GenBank/DDBJ databases">
        <title>A high-quality apple genome assembly.</title>
        <authorList>
            <person name="Hu J."/>
        </authorList>
    </citation>
    <scope>NUCLEOTIDE SEQUENCE [LARGE SCALE GENOMIC DNA]</scope>
    <source>
        <strain evidence="9">cv. HFTH1</strain>
        <tissue evidence="8">Young leaf</tissue>
    </source>
</reference>
<dbReference type="GO" id="GO:0005794">
    <property type="term" value="C:Golgi apparatus"/>
    <property type="evidence" value="ECO:0007669"/>
    <property type="project" value="TreeGrafter"/>
</dbReference>
<evidence type="ECO:0008006" key="10">
    <source>
        <dbReference type="Google" id="ProtNLM"/>
    </source>
</evidence>
<organism evidence="8 9">
    <name type="scientific">Malus domestica</name>
    <name type="common">Apple</name>
    <name type="synonym">Pyrus malus</name>
    <dbReference type="NCBI Taxonomy" id="3750"/>
    <lineage>
        <taxon>Eukaryota</taxon>
        <taxon>Viridiplantae</taxon>
        <taxon>Streptophyta</taxon>
        <taxon>Embryophyta</taxon>
        <taxon>Tracheophyta</taxon>
        <taxon>Spermatophyta</taxon>
        <taxon>Magnoliopsida</taxon>
        <taxon>eudicotyledons</taxon>
        <taxon>Gunneridae</taxon>
        <taxon>Pentapetalae</taxon>
        <taxon>rosids</taxon>
        <taxon>fabids</taxon>
        <taxon>Rosales</taxon>
        <taxon>Rosaceae</taxon>
        <taxon>Amygdaloideae</taxon>
        <taxon>Maleae</taxon>
        <taxon>Malus</taxon>
    </lineage>
</organism>
<comment type="caution">
    <text evidence="8">The sequence shown here is derived from an EMBL/GenBank/DDBJ whole genome shotgun (WGS) entry which is preliminary data.</text>
</comment>
<dbReference type="EMBL" id="RDQH01000342">
    <property type="protein sequence ID" value="RXH70938.1"/>
    <property type="molecule type" value="Genomic_DNA"/>
</dbReference>
<dbReference type="InterPro" id="IPR000462">
    <property type="entry name" value="CDP-OH_P_trans"/>
</dbReference>
<dbReference type="GO" id="GO:0006661">
    <property type="term" value="P:phosphatidylinositol biosynthetic process"/>
    <property type="evidence" value="ECO:0007669"/>
    <property type="project" value="TreeGrafter"/>
</dbReference>
<dbReference type="InterPro" id="IPR043130">
    <property type="entry name" value="CDP-OH_PTrfase_TM_dom"/>
</dbReference>
<keyword evidence="3" id="KW-0812">Transmembrane</keyword>
<dbReference type="GO" id="GO:0016020">
    <property type="term" value="C:membrane"/>
    <property type="evidence" value="ECO:0007669"/>
    <property type="project" value="UniProtKB-SubCell"/>
</dbReference>
<comment type="subcellular location">
    <subcellularLocation>
        <location evidence="1">Membrane</location>
        <topology evidence="1">Multi-pass membrane protein</topology>
    </subcellularLocation>
</comment>
<dbReference type="Pfam" id="PF01066">
    <property type="entry name" value="CDP-OH_P_transf"/>
    <property type="match status" value="1"/>
</dbReference>
<protein>
    <recommendedName>
        <fullName evidence="10">CDP-diacylglycerol--inositol 3-phosphatidyltransferase</fullName>
    </recommendedName>
</protein>
<evidence type="ECO:0000256" key="5">
    <source>
        <dbReference type="ARBA" id="ARBA00023098"/>
    </source>
</evidence>
<evidence type="ECO:0000313" key="8">
    <source>
        <dbReference type="EMBL" id="RXH70938.1"/>
    </source>
</evidence>
<evidence type="ECO:0000256" key="4">
    <source>
        <dbReference type="ARBA" id="ARBA00022989"/>
    </source>
</evidence>
<dbReference type="AlphaFoldDB" id="A0A498HHF9"/>
<keyword evidence="9" id="KW-1185">Reference proteome</keyword>
<evidence type="ECO:0000256" key="6">
    <source>
        <dbReference type="ARBA" id="ARBA00023136"/>
    </source>
</evidence>
<keyword evidence="6" id="KW-0472">Membrane</keyword>
<dbReference type="STRING" id="3750.A0A498HHF9"/>
<evidence type="ECO:0000256" key="1">
    <source>
        <dbReference type="ARBA" id="ARBA00004141"/>
    </source>
</evidence>
<keyword evidence="5" id="KW-0443">Lipid metabolism</keyword>
<name>A0A498HHF9_MALDO</name>
<keyword evidence="4" id="KW-1133">Transmembrane helix</keyword>